<name>A0A2Z2MCT2_THEPR</name>
<dbReference type="OrthoDB" id="96502at2157"/>
<sequence>MDVKRIIELLDSKGEVSLDTWKAVSVKNNRDGTVDILYRNLHLGSDEDPVFLWIYANLVEDGDEDVRVLERITFKREDLAWILRYIPAKKNGKRNPEEGL</sequence>
<protein>
    <submittedName>
        <fullName evidence="1">Uncharacterized protein</fullName>
    </submittedName>
</protein>
<gene>
    <name evidence="1" type="ORF">A3L09_04210</name>
</gene>
<accession>A0A2Z2MCT2</accession>
<organism evidence="1 2">
    <name type="scientific">Thermococcus profundus</name>
    <dbReference type="NCBI Taxonomy" id="49899"/>
    <lineage>
        <taxon>Archaea</taxon>
        <taxon>Methanobacteriati</taxon>
        <taxon>Methanobacteriota</taxon>
        <taxon>Thermococci</taxon>
        <taxon>Thermococcales</taxon>
        <taxon>Thermococcaceae</taxon>
        <taxon>Thermococcus</taxon>
    </lineage>
</organism>
<keyword evidence="2" id="KW-1185">Reference proteome</keyword>
<reference evidence="1 2" key="1">
    <citation type="submission" date="2016-03" db="EMBL/GenBank/DDBJ databases">
        <title>Complete genome sequence of Thermococcus profundus strain DT5432.</title>
        <authorList>
            <person name="Oger P.M."/>
        </authorList>
    </citation>
    <scope>NUCLEOTIDE SEQUENCE [LARGE SCALE GENOMIC DNA]</scope>
    <source>
        <strain evidence="1 2">DT 5432</strain>
    </source>
</reference>
<dbReference type="EMBL" id="CP014862">
    <property type="protein sequence ID" value="ASJ02512.1"/>
    <property type="molecule type" value="Genomic_DNA"/>
</dbReference>
<dbReference type="GeneID" id="33319589"/>
<dbReference type="KEGG" id="tprf:A3L09_04210"/>
<dbReference type="RefSeq" id="WP_088857773.1">
    <property type="nucleotide sequence ID" value="NZ_CP014862.1"/>
</dbReference>
<dbReference type="Proteomes" id="UP000250179">
    <property type="component" value="Chromosome"/>
</dbReference>
<evidence type="ECO:0000313" key="2">
    <source>
        <dbReference type="Proteomes" id="UP000250179"/>
    </source>
</evidence>
<evidence type="ECO:0000313" key="1">
    <source>
        <dbReference type="EMBL" id="ASJ02512.1"/>
    </source>
</evidence>
<dbReference type="AlphaFoldDB" id="A0A2Z2MCT2"/>
<proteinExistence type="predicted"/>